<keyword evidence="5" id="KW-1185">Reference proteome</keyword>
<dbReference type="OrthoDB" id="256429at2759"/>
<dbReference type="Gene3D" id="3.90.70.200">
    <property type="entry name" value="Plus-3 domain"/>
    <property type="match status" value="1"/>
</dbReference>
<evidence type="ECO:0000259" key="3">
    <source>
        <dbReference type="PROSITE" id="PS00125"/>
    </source>
</evidence>
<dbReference type="Pfam" id="PF00149">
    <property type="entry name" value="Metallophos"/>
    <property type="match status" value="1"/>
</dbReference>
<organism evidence="4 5">
    <name type="scientific">Trypanosoma rangeli SC58</name>
    <dbReference type="NCBI Taxonomy" id="429131"/>
    <lineage>
        <taxon>Eukaryota</taxon>
        <taxon>Discoba</taxon>
        <taxon>Euglenozoa</taxon>
        <taxon>Kinetoplastea</taxon>
        <taxon>Metakinetoplastina</taxon>
        <taxon>Trypanosomatida</taxon>
        <taxon>Trypanosomatidae</taxon>
        <taxon>Trypanosoma</taxon>
        <taxon>Herpetosoma</taxon>
    </lineage>
</organism>
<evidence type="ECO:0000313" key="5">
    <source>
        <dbReference type="Proteomes" id="UP000031737"/>
    </source>
</evidence>
<evidence type="ECO:0000313" key="4">
    <source>
        <dbReference type="EMBL" id="ESL10127.1"/>
    </source>
</evidence>
<feature type="domain" description="Serine/threonine specific protein phosphatases" evidence="3">
    <location>
        <begin position="401"/>
        <end position="406"/>
    </location>
</feature>
<dbReference type="SUPFAM" id="SSF159042">
    <property type="entry name" value="Plus3-like"/>
    <property type="match status" value="1"/>
</dbReference>
<dbReference type="GO" id="GO:0003677">
    <property type="term" value="F:DNA binding"/>
    <property type="evidence" value="ECO:0007669"/>
    <property type="project" value="InterPro"/>
</dbReference>
<name>A0A061JA48_TRYRA</name>
<comment type="caution">
    <text evidence="4">The sequence shown here is derived from an EMBL/GenBank/DDBJ whole genome shotgun (WGS) entry which is preliminary data.</text>
</comment>
<sequence>MDPPNVPSSPQAPPDLTPLSVTPSFRAETLVTLEMAQGVTINREKLSEWHHKIRSRLFALVSGFFVRCRVEDSTDGKALYKVGRIKTLKPDWSVELDLITTEEINSGRSNTNYDCISNARITPVEFNTFISKVPPELIPNVSNTIFKMEERLRLLETVILVEPAFHGKRKDEKRAHEASQGIGGAANMPEKYVFSQNVLLCEDDFVNLPQTVTIVDLLQNAVGQKGVAEPDTPRAGMVPGSTPKSRAFDEAVASHSTMLQLQDMRNYMNSPTQPHVDAARLIEMIRRAANSTRNGFAYENLPEFCKLVISVCNQCREVVTREPLFVRLKSPITVFGDIHGNFADMAYFLEKVVGFDDIMLKYTTTHLLFLGDYVDRGAFSLECVMYLLSLKLINPAKVTLLRGNHESPEVNGDMDVYGYSSFKYQCLEKFGRERGIDVWVAVNEVFQFLPVIADIDRKIFCVHGGLPQYTGGEDKRLEILSDPSFPRIPVVQCTDPTNVAQRMMVNDLLWSDPAPPNHQLDKYGFGPNPRGPDIKTFGSRAVDMFCERYNYQYIFRAHQEKADGLRLSDNARVVTIFSTSDYAGHQNGAGCILVANGKMRMAIKKPQRQDSKEMKGSVSPRGPGKSIPGFVPRLKRM</sequence>
<dbReference type="InterPro" id="IPR050341">
    <property type="entry name" value="PP1_catalytic_subunit"/>
</dbReference>
<dbReference type="InterPro" id="IPR036128">
    <property type="entry name" value="Plus3-like_sf"/>
</dbReference>
<dbReference type="PROSITE" id="PS00125">
    <property type="entry name" value="SER_THR_PHOSPHATASE"/>
    <property type="match status" value="1"/>
</dbReference>
<dbReference type="AlphaFoldDB" id="A0A061JA48"/>
<dbReference type="EC" id="3.1.3.16" evidence="1"/>
<reference evidence="4 5" key="1">
    <citation type="submission" date="2013-07" db="EMBL/GenBank/DDBJ databases">
        <authorList>
            <person name="Stoco P.H."/>
            <person name="Wagner G."/>
            <person name="Gerber A."/>
            <person name="Zaha A."/>
            <person name="Thompson C."/>
            <person name="Bartholomeu D.C."/>
            <person name="Luckemeyer D.D."/>
            <person name="Bahia D."/>
            <person name="Loreto E."/>
            <person name="Prestes E.B."/>
            <person name="Lima F.M."/>
            <person name="Rodrigues-Luiz G."/>
            <person name="Vallejo G.A."/>
            <person name="Filho J.F."/>
            <person name="Monteiro K.M."/>
            <person name="Tyler K.M."/>
            <person name="de Almeida L.G."/>
            <person name="Ortiz M.F."/>
            <person name="Siervo M.A."/>
            <person name="de Moraes M.H."/>
            <person name="Cunha O.L."/>
            <person name="Mendonca-Neto R."/>
            <person name="Silva R."/>
            <person name="Teixeira S.M."/>
            <person name="Murta S.M."/>
            <person name="Sincero T.C."/>
            <person name="Mendes T.A."/>
            <person name="Urmenyi T.P."/>
            <person name="Silva V.G."/>
            <person name="da Rocha W.D."/>
            <person name="Andersson B."/>
            <person name="Romanha A.J."/>
            <person name="Steindel M."/>
            <person name="de Vasconcelos A.T."/>
            <person name="Grisard E.C."/>
        </authorList>
    </citation>
    <scope>NUCLEOTIDE SEQUENCE [LARGE SCALE GENOMIC DNA]</scope>
    <source>
        <strain evidence="4 5">SC58</strain>
    </source>
</reference>
<gene>
    <name evidence="4" type="ORF">TRSC58_02144</name>
</gene>
<dbReference type="SMART" id="SM00156">
    <property type="entry name" value="PP2Ac"/>
    <property type="match status" value="1"/>
</dbReference>
<dbReference type="PRINTS" id="PR00114">
    <property type="entry name" value="STPHPHTASE"/>
</dbReference>
<evidence type="ECO:0000256" key="2">
    <source>
        <dbReference type="SAM" id="MobiDB-lite"/>
    </source>
</evidence>
<dbReference type="Gene3D" id="3.60.21.10">
    <property type="match status" value="1"/>
</dbReference>
<dbReference type="GO" id="GO:0005737">
    <property type="term" value="C:cytoplasm"/>
    <property type="evidence" value="ECO:0007669"/>
    <property type="project" value="TreeGrafter"/>
</dbReference>
<accession>A0A061JA48</accession>
<keyword evidence="1" id="KW-0378">Hydrolase</keyword>
<dbReference type="PANTHER" id="PTHR11668">
    <property type="entry name" value="SERINE/THREONINE PROTEIN PHOSPHATASE"/>
    <property type="match status" value="1"/>
</dbReference>
<comment type="catalytic activity">
    <reaction evidence="1">
        <text>O-phospho-L-threonyl-[protein] + H2O = L-threonyl-[protein] + phosphate</text>
        <dbReference type="Rhea" id="RHEA:47004"/>
        <dbReference type="Rhea" id="RHEA-COMP:11060"/>
        <dbReference type="Rhea" id="RHEA-COMP:11605"/>
        <dbReference type="ChEBI" id="CHEBI:15377"/>
        <dbReference type="ChEBI" id="CHEBI:30013"/>
        <dbReference type="ChEBI" id="CHEBI:43474"/>
        <dbReference type="ChEBI" id="CHEBI:61977"/>
        <dbReference type="EC" id="3.1.3.16"/>
    </reaction>
</comment>
<dbReference type="Proteomes" id="UP000031737">
    <property type="component" value="Unassembled WGS sequence"/>
</dbReference>
<dbReference type="CDD" id="cd00144">
    <property type="entry name" value="MPP_PPP_family"/>
    <property type="match status" value="1"/>
</dbReference>
<comment type="similarity">
    <text evidence="1">Belongs to the PPP phosphatase family.</text>
</comment>
<evidence type="ECO:0000256" key="1">
    <source>
        <dbReference type="RuleBase" id="RU004273"/>
    </source>
</evidence>
<dbReference type="PANTHER" id="PTHR11668:SF299">
    <property type="entry name" value="SERINE_THREONINE-PROTEIN PHOSPHATASE"/>
    <property type="match status" value="1"/>
</dbReference>
<dbReference type="VEuPathDB" id="TriTrypDB:TRSC58_02144"/>
<dbReference type="InterPro" id="IPR029052">
    <property type="entry name" value="Metallo-depent_PP-like"/>
</dbReference>
<dbReference type="GO" id="GO:0004722">
    <property type="term" value="F:protein serine/threonine phosphatase activity"/>
    <property type="evidence" value="ECO:0007669"/>
    <property type="project" value="UniProtKB-EC"/>
</dbReference>
<dbReference type="EMBL" id="AUPL01002144">
    <property type="protein sequence ID" value="ESL10127.1"/>
    <property type="molecule type" value="Genomic_DNA"/>
</dbReference>
<dbReference type="InterPro" id="IPR004843">
    <property type="entry name" value="Calcineurin-like_PHP"/>
</dbReference>
<dbReference type="InterPro" id="IPR006186">
    <property type="entry name" value="Ser/Thr-sp_prot-phosphatase"/>
</dbReference>
<dbReference type="SUPFAM" id="SSF56300">
    <property type="entry name" value="Metallo-dependent phosphatases"/>
    <property type="match status" value="1"/>
</dbReference>
<protein>
    <recommendedName>
        <fullName evidence="1">Serine/threonine-protein phosphatase</fullName>
        <ecNumber evidence="1">3.1.3.16</ecNumber>
    </recommendedName>
</protein>
<dbReference type="GO" id="GO:0005634">
    <property type="term" value="C:nucleus"/>
    <property type="evidence" value="ECO:0007669"/>
    <property type="project" value="TreeGrafter"/>
</dbReference>
<dbReference type="FunFam" id="3.60.21.10:FF:000058">
    <property type="entry name" value="Serine/threonine-protein phosphatase"/>
    <property type="match status" value="1"/>
</dbReference>
<proteinExistence type="inferred from homology"/>
<feature type="region of interest" description="Disordered" evidence="2">
    <location>
        <begin position="605"/>
        <end position="637"/>
    </location>
</feature>